<dbReference type="Proteomes" id="UP000294723">
    <property type="component" value="Unassembled WGS sequence"/>
</dbReference>
<dbReference type="RefSeq" id="WP_132682940.1">
    <property type="nucleotide sequence ID" value="NZ_SMLA01000013.1"/>
</dbReference>
<name>A0A4R5BV42_9PSEU</name>
<comment type="caution">
    <text evidence="1">The sequence shown here is derived from an EMBL/GenBank/DDBJ whole genome shotgun (WGS) entry which is preliminary data.</text>
</comment>
<dbReference type="AlphaFoldDB" id="A0A4R5BV42"/>
<keyword evidence="2" id="KW-1185">Reference proteome</keyword>
<dbReference type="EMBL" id="SMLA01000013">
    <property type="protein sequence ID" value="TDD89200.1"/>
    <property type="molecule type" value="Genomic_DNA"/>
</dbReference>
<reference evidence="1 2" key="1">
    <citation type="submission" date="2019-03" db="EMBL/GenBank/DDBJ databases">
        <title>Draft genome sequences of novel Actinobacteria.</title>
        <authorList>
            <person name="Sahin N."/>
            <person name="Ay H."/>
            <person name="Saygin H."/>
        </authorList>
    </citation>
    <scope>NUCLEOTIDE SEQUENCE [LARGE SCALE GENOMIC DNA]</scope>
    <source>
        <strain evidence="1 2">5K548</strain>
    </source>
</reference>
<evidence type="ECO:0000313" key="2">
    <source>
        <dbReference type="Proteomes" id="UP000294723"/>
    </source>
</evidence>
<evidence type="ECO:0000313" key="1">
    <source>
        <dbReference type="EMBL" id="TDD89200.1"/>
    </source>
</evidence>
<protein>
    <submittedName>
        <fullName evidence="1">Uncharacterized protein</fullName>
    </submittedName>
</protein>
<gene>
    <name evidence="1" type="ORF">E1202_11855</name>
</gene>
<proteinExistence type="predicted"/>
<sequence>MHWSSDIHYRHLAQQPPARSQKTRPDEQKTIFWSASRGLHGPALVLITNAAHPASGYDWATNVDRQVKSAELLTYGDHFGDTLAGQWF</sequence>
<organism evidence="1 2">
    <name type="scientific">Saccharopolyspora karakumensis</name>
    <dbReference type="NCBI Taxonomy" id="2530386"/>
    <lineage>
        <taxon>Bacteria</taxon>
        <taxon>Bacillati</taxon>
        <taxon>Actinomycetota</taxon>
        <taxon>Actinomycetes</taxon>
        <taxon>Pseudonocardiales</taxon>
        <taxon>Pseudonocardiaceae</taxon>
        <taxon>Saccharopolyspora</taxon>
    </lineage>
</organism>
<accession>A0A4R5BV42</accession>